<dbReference type="SUPFAM" id="SSF47413">
    <property type="entry name" value="lambda repressor-like DNA-binding domains"/>
    <property type="match status" value="1"/>
</dbReference>
<reference evidence="2 3" key="1">
    <citation type="submission" date="2019-07" db="EMBL/GenBank/DDBJ databases">
        <title>Whole genome shotgun sequence of Lactobacillus rapi NBRC 109618.</title>
        <authorList>
            <person name="Hosoyama A."/>
            <person name="Uohara A."/>
            <person name="Ohji S."/>
            <person name="Ichikawa N."/>
        </authorList>
    </citation>
    <scope>NUCLEOTIDE SEQUENCE [LARGE SCALE GENOMIC DNA]</scope>
    <source>
        <strain evidence="2 3">NBRC 109618</strain>
    </source>
</reference>
<dbReference type="InterPro" id="IPR053163">
    <property type="entry name" value="HTH-type_regulator_Rgg"/>
</dbReference>
<dbReference type="PROSITE" id="PS50943">
    <property type="entry name" value="HTH_CROC1"/>
    <property type="match status" value="1"/>
</dbReference>
<dbReference type="InterPro" id="IPR011990">
    <property type="entry name" value="TPR-like_helical_dom_sf"/>
</dbReference>
<dbReference type="SMART" id="SM00530">
    <property type="entry name" value="HTH_XRE"/>
    <property type="match status" value="1"/>
</dbReference>
<dbReference type="CDD" id="cd00093">
    <property type="entry name" value="HTH_XRE"/>
    <property type="match status" value="1"/>
</dbReference>
<dbReference type="Gene3D" id="1.25.40.10">
    <property type="entry name" value="Tetratricopeptide repeat domain"/>
    <property type="match status" value="1"/>
</dbReference>
<protein>
    <submittedName>
        <fullName evidence="2">Transcriptional regulator</fullName>
    </submittedName>
</protein>
<dbReference type="Proteomes" id="UP000321569">
    <property type="component" value="Unassembled WGS sequence"/>
</dbReference>
<gene>
    <name evidence="2" type="ORF">LRA02_18910</name>
</gene>
<dbReference type="Pfam" id="PF01381">
    <property type="entry name" value="HTH_3"/>
    <property type="match status" value="1"/>
</dbReference>
<proteinExistence type="predicted"/>
<dbReference type="STRING" id="1423795.FD12_GL001355"/>
<dbReference type="GO" id="GO:0003677">
    <property type="term" value="F:DNA binding"/>
    <property type="evidence" value="ECO:0007669"/>
    <property type="project" value="InterPro"/>
</dbReference>
<evidence type="ECO:0000313" key="3">
    <source>
        <dbReference type="Proteomes" id="UP000321569"/>
    </source>
</evidence>
<feature type="domain" description="HTH cro/C1-type" evidence="1">
    <location>
        <begin position="8"/>
        <end position="61"/>
    </location>
</feature>
<dbReference type="EMBL" id="BKAM01000045">
    <property type="protein sequence ID" value="GEP73023.1"/>
    <property type="molecule type" value="Genomic_DNA"/>
</dbReference>
<evidence type="ECO:0000259" key="1">
    <source>
        <dbReference type="PROSITE" id="PS50943"/>
    </source>
</evidence>
<dbReference type="InterPro" id="IPR010982">
    <property type="entry name" value="Lambda_DNA-bd_dom_sf"/>
</dbReference>
<name>A0A512PPB0_9LACO</name>
<dbReference type="InterPro" id="IPR001387">
    <property type="entry name" value="Cro/C1-type_HTH"/>
</dbReference>
<sequence length="274" mass="30899">MMQLGSTLKKIRKQQGLSQKEVCEDICAQSMLSAIEHDRYVPNAELLIKLCRRLSISLDGFSLAANFDISASQQFNQTVETLCNGHEYQKLKAFLLAPATVEQVETAAQTQAYYYYLGVAQFQTDSNLDEAQANLRLAIQSAPEMNHLSTLTRLGLISLAVVKCTNQQPAATVKLVHQAMQDIELASYEENLNIIFYLAAFIAYKTDGSTSTFTDVNRAIDFITAHNSHYMLANCYRLIAQIAMDQGDDDRQLEATQRQKFLTDLFHEHVQEHF</sequence>
<dbReference type="PANTHER" id="PTHR37038">
    <property type="entry name" value="TRANSCRIPTIONAL REGULATOR-RELATED"/>
    <property type="match status" value="1"/>
</dbReference>
<evidence type="ECO:0000313" key="2">
    <source>
        <dbReference type="EMBL" id="GEP73023.1"/>
    </source>
</evidence>
<dbReference type="PANTHER" id="PTHR37038:SF14">
    <property type="entry name" value="TRANSCRIPTIONAL ACTIVATOR"/>
    <property type="match status" value="1"/>
</dbReference>
<organism evidence="2 3">
    <name type="scientific">Lentilactobacillus rapi</name>
    <dbReference type="NCBI Taxonomy" id="481723"/>
    <lineage>
        <taxon>Bacteria</taxon>
        <taxon>Bacillati</taxon>
        <taxon>Bacillota</taxon>
        <taxon>Bacilli</taxon>
        <taxon>Lactobacillales</taxon>
        <taxon>Lactobacillaceae</taxon>
        <taxon>Lentilactobacillus</taxon>
    </lineage>
</organism>
<comment type="caution">
    <text evidence="2">The sequence shown here is derived from an EMBL/GenBank/DDBJ whole genome shotgun (WGS) entry which is preliminary data.</text>
</comment>
<dbReference type="AlphaFoldDB" id="A0A512PPB0"/>
<accession>A0A512PPB0</accession>